<name>A0A4R8C0X6_9ACTN</name>
<keyword evidence="1" id="KW-1133">Transmembrane helix</keyword>
<gene>
    <name evidence="2" type="ORF">EV653_3350</name>
</gene>
<evidence type="ECO:0000256" key="1">
    <source>
        <dbReference type="SAM" id="Phobius"/>
    </source>
</evidence>
<evidence type="ECO:0000313" key="3">
    <source>
        <dbReference type="Proteomes" id="UP000295146"/>
    </source>
</evidence>
<dbReference type="RefSeq" id="WP_202871703.1">
    <property type="nucleotide sequence ID" value="NZ_SODP01000002.1"/>
</dbReference>
<evidence type="ECO:0000313" key="2">
    <source>
        <dbReference type="EMBL" id="TDW69326.1"/>
    </source>
</evidence>
<dbReference type="InterPro" id="IPR027417">
    <property type="entry name" value="P-loop_NTPase"/>
</dbReference>
<comment type="caution">
    <text evidence="2">The sequence shown here is derived from an EMBL/GenBank/DDBJ whole genome shotgun (WGS) entry which is preliminary data.</text>
</comment>
<dbReference type="EMBL" id="SODP01000002">
    <property type="protein sequence ID" value="TDW69326.1"/>
    <property type="molecule type" value="Genomic_DNA"/>
</dbReference>
<proteinExistence type="predicted"/>
<dbReference type="Pfam" id="PF07931">
    <property type="entry name" value="CPT"/>
    <property type="match status" value="1"/>
</dbReference>
<keyword evidence="1" id="KW-0472">Membrane</keyword>
<keyword evidence="3" id="KW-1185">Reference proteome</keyword>
<dbReference type="SUPFAM" id="SSF52540">
    <property type="entry name" value="P-loop containing nucleoside triphosphate hydrolases"/>
    <property type="match status" value="1"/>
</dbReference>
<dbReference type="Gene3D" id="3.40.50.300">
    <property type="entry name" value="P-loop containing nucleotide triphosphate hydrolases"/>
    <property type="match status" value="1"/>
</dbReference>
<sequence length="242" mass="25936">MTASAGTLRQCAGCRVVHAGQAFVEILTQPLTLRVMLCMSDRPPLCVVVNGPSAAGKSTLAGFVQDHLDEPLLRFGVDELYRMVPGQWAGGVVGARYAVERGFSYQDVPELPGTRRIQVGPDAIAMLLAMNAAIVAMLTSGVGVIVDGQAFEPQVNADLERRLADLRAQGLARVAVIELVAADEPLADRQRRHRHPAGLSLHQNTLPKQAANPDLVVETSGLSAGEVAQVVCDWLDHEYRVS</sequence>
<reference evidence="2 3" key="1">
    <citation type="submission" date="2019-03" db="EMBL/GenBank/DDBJ databases">
        <title>Genomic Encyclopedia of Type Strains, Phase III (KMG-III): the genomes of soil and plant-associated and newly described type strains.</title>
        <authorList>
            <person name="Whitman W."/>
        </authorList>
    </citation>
    <scope>NUCLEOTIDE SEQUENCE [LARGE SCALE GENOMIC DNA]</scope>
    <source>
        <strain evidence="2 3">VKM Ac-2573</strain>
    </source>
</reference>
<dbReference type="AlphaFoldDB" id="A0A4R8C0X6"/>
<keyword evidence="1" id="KW-0812">Transmembrane</keyword>
<protein>
    <submittedName>
        <fullName evidence="2">Chloramphenicol 3-O-phosphotransferase</fullName>
    </submittedName>
</protein>
<dbReference type="Proteomes" id="UP000295146">
    <property type="component" value="Unassembled WGS sequence"/>
</dbReference>
<accession>A0A4R8C0X6</accession>
<organism evidence="2 3">
    <name type="scientific">Kribbella pratensis</name>
    <dbReference type="NCBI Taxonomy" id="2512112"/>
    <lineage>
        <taxon>Bacteria</taxon>
        <taxon>Bacillati</taxon>
        <taxon>Actinomycetota</taxon>
        <taxon>Actinomycetes</taxon>
        <taxon>Propionibacteriales</taxon>
        <taxon>Kribbellaceae</taxon>
        <taxon>Kribbella</taxon>
    </lineage>
</organism>
<feature type="transmembrane region" description="Helical" evidence="1">
    <location>
        <begin position="124"/>
        <end position="146"/>
    </location>
</feature>